<organism evidence="3 4">
    <name type="scientific">Thelonectria olida</name>
    <dbReference type="NCBI Taxonomy" id="1576542"/>
    <lineage>
        <taxon>Eukaryota</taxon>
        <taxon>Fungi</taxon>
        <taxon>Dikarya</taxon>
        <taxon>Ascomycota</taxon>
        <taxon>Pezizomycotina</taxon>
        <taxon>Sordariomycetes</taxon>
        <taxon>Hypocreomycetidae</taxon>
        <taxon>Hypocreales</taxon>
        <taxon>Nectriaceae</taxon>
        <taxon>Thelonectria</taxon>
    </lineage>
</organism>
<gene>
    <name evidence="3" type="ORF">B0T10DRAFT_533563</name>
</gene>
<feature type="compositionally biased region" description="Low complexity" evidence="1">
    <location>
        <begin position="84"/>
        <end position="105"/>
    </location>
</feature>
<feature type="compositionally biased region" description="Polar residues" evidence="1">
    <location>
        <begin position="37"/>
        <end position="49"/>
    </location>
</feature>
<feature type="region of interest" description="Disordered" evidence="1">
    <location>
        <begin position="352"/>
        <end position="372"/>
    </location>
</feature>
<evidence type="ECO:0000313" key="3">
    <source>
        <dbReference type="EMBL" id="KAH6871425.1"/>
    </source>
</evidence>
<dbReference type="Pfam" id="PF20516">
    <property type="entry name" value="PDDEXK_12"/>
    <property type="match status" value="1"/>
</dbReference>
<evidence type="ECO:0000313" key="4">
    <source>
        <dbReference type="Proteomes" id="UP000777438"/>
    </source>
</evidence>
<evidence type="ECO:0000259" key="2">
    <source>
        <dbReference type="Pfam" id="PF20516"/>
    </source>
</evidence>
<comment type="caution">
    <text evidence="3">The sequence shown here is derived from an EMBL/GenBank/DDBJ whole genome shotgun (WGS) entry which is preliminary data.</text>
</comment>
<accession>A0A9P8VPY1</accession>
<feature type="domain" description="PD-(D/E)XK nuclease-like" evidence="2">
    <location>
        <begin position="177"/>
        <end position="440"/>
    </location>
</feature>
<dbReference type="InterPro" id="IPR046797">
    <property type="entry name" value="PDDEXK_12"/>
</dbReference>
<evidence type="ECO:0000256" key="1">
    <source>
        <dbReference type="SAM" id="MobiDB-lite"/>
    </source>
</evidence>
<dbReference type="OrthoDB" id="4161186at2759"/>
<sequence length="456" mass="51485">MNTRSVLDWLSNISDIDHQPCKRPDAPSRKRRRPLTPDSTNDNNDSMPTSDDDASHPHKRHNAADDMTPRPTRKRIQTVRSESDYSLASPSRDSSASQRSGSQSPRKQFHVLRLQADGIIYRDLPQFTNKPTGLRSLLDSIDDGMDGNGIIPSSQQPSLVKAARDYDEFRWAARGNYYFSDNRDAVGQTPSVEDVLRILDNSVECSAGQHHEDGWNKFVHAPLLELAFHPRGERVKDQLVSFTSCVHASIISDYGTRSTAKKVDFCIYINPSNDRTPSSAPTVPAIKRLIHQLPRKAFNPTDFVPLEERPIALSIETKRPAEGFDGAKLQLGVWQMAHWSFLRHLMDMQSSSESARSQELEQEPSLAEGEGSGRRLQYPEFLPGIIIQGHNWHLVITTFNGSQTTFWQKVPIGSTDDTKGIYKLVHSLQVLRNWVDKSYWPWLRGLILQGDTAHNS</sequence>
<reference evidence="3 4" key="1">
    <citation type="journal article" date="2021" name="Nat. Commun.">
        <title>Genetic determinants of endophytism in the Arabidopsis root mycobiome.</title>
        <authorList>
            <person name="Mesny F."/>
            <person name="Miyauchi S."/>
            <person name="Thiergart T."/>
            <person name="Pickel B."/>
            <person name="Atanasova L."/>
            <person name="Karlsson M."/>
            <person name="Huettel B."/>
            <person name="Barry K.W."/>
            <person name="Haridas S."/>
            <person name="Chen C."/>
            <person name="Bauer D."/>
            <person name="Andreopoulos W."/>
            <person name="Pangilinan J."/>
            <person name="LaButti K."/>
            <person name="Riley R."/>
            <person name="Lipzen A."/>
            <person name="Clum A."/>
            <person name="Drula E."/>
            <person name="Henrissat B."/>
            <person name="Kohler A."/>
            <person name="Grigoriev I.V."/>
            <person name="Martin F.M."/>
            <person name="Hacquard S."/>
        </authorList>
    </citation>
    <scope>NUCLEOTIDE SEQUENCE [LARGE SCALE GENOMIC DNA]</scope>
    <source>
        <strain evidence="3 4">MPI-CAGE-CH-0241</strain>
    </source>
</reference>
<proteinExistence type="predicted"/>
<feature type="compositionally biased region" description="Basic and acidic residues" evidence="1">
    <location>
        <begin position="15"/>
        <end position="28"/>
    </location>
</feature>
<name>A0A9P8VPY1_9HYPO</name>
<dbReference type="AlphaFoldDB" id="A0A9P8VPY1"/>
<keyword evidence="4" id="KW-1185">Reference proteome</keyword>
<protein>
    <recommendedName>
        <fullName evidence="2">PD-(D/E)XK nuclease-like domain-containing protein</fullName>
    </recommendedName>
</protein>
<dbReference type="EMBL" id="JAGPYM010000055">
    <property type="protein sequence ID" value="KAH6871425.1"/>
    <property type="molecule type" value="Genomic_DNA"/>
</dbReference>
<feature type="region of interest" description="Disordered" evidence="1">
    <location>
        <begin position="1"/>
        <end position="108"/>
    </location>
</feature>
<dbReference type="Proteomes" id="UP000777438">
    <property type="component" value="Unassembled WGS sequence"/>
</dbReference>